<protein>
    <submittedName>
        <fullName evidence="1">Uncharacterized protein</fullName>
    </submittedName>
</protein>
<keyword evidence="2" id="KW-1185">Reference proteome</keyword>
<accession>A0A7Y0A405</accession>
<reference evidence="1 2" key="1">
    <citation type="submission" date="2020-04" db="EMBL/GenBank/DDBJ databases">
        <title>Chryseobacterium sp. RJ-7-14 sp. nov., isolated from Jeju soil.</title>
        <authorList>
            <person name="Dahal R.H."/>
            <person name="Chaudhary D.K."/>
        </authorList>
    </citation>
    <scope>NUCLEOTIDE SEQUENCE [LARGE SCALE GENOMIC DNA]</scope>
    <source>
        <strain evidence="1 2">RJ-7-14</strain>
    </source>
</reference>
<sequence length="110" mass="12816">MIYVLATTNVAEVLKVPVFIEHLMDYEGNLAEFVADHYDNHPKDADWSTDQKLPFFNPPIVMMVYAKLPDTTFHFEKIKEIIISHKPAVYQEKDFSSSYLSTIFQPPRFC</sequence>
<evidence type="ECO:0000313" key="1">
    <source>
        <dbReference type="EMBL" id="NML56236.1"/>
    </source>
</evidence>
<dbReference type="Proteomes" id="UP000552615">
    <property type="component" value="Unassembled WGS sequence"/>
</dbReference>
<dbReference type="EMBL" id="JABBGF010000001">
    <property type="protein sequence ID" value="NML56236.1"/>
    <property type="molecule type" value="Genomic_DNA"/>
</dbReference>
<proteinExistence type="predicted"/>
<dbReference type="RefSeq" id="WP_169229642.1">
    <property type="nucleotide sequence ID" value="NZ_JABBGF010000001.1"/>
</dbReference>
<dbReference type="AlphaFoldDB" id="A0A7Y0A405"/>
<evidence type="ECO:0000313" key="2">
    <source>
        <dbReference type="Proteomes" id="UP000552615"/>
    </source>
</evidence>
<comment type="caution">
    <text evidence="1">The sequence shown here is derived from an EMBL/GenBank/DDBJ whole genome shotgun (WGS) entry which is preliminary data.</text>
</comment>
<organism evidence="1 2">
    <name type="scientific">Chryseobacterium cheonjiense</name>
    <dbReference type="NCBI Taxonomy" id="2728845"/>
    <lineage>
        <taxon>Bacteria</taxon>
        <taxon>Pseudomonadati</taxon>
        <taxon>Bacteroidota</taxon>
        <taxon>Flavobacteriia</taxon>
        <taxon>Flavobacteriales</taxon>
        <taxon>Weeksellaceae</taxon>
        <taxon>Chryseobacterium group</taxon>
        <taxon>Chryseobacterium</taxon>
    </lineage>
</organism>
<name>A0A7Y0A405_9FLAO</name>
<gene>
    <name evidence="1" type="ORF">HHL20_02655</name>
</gene>